<accession>A0A2N7WE15</accession>
<dbReference type="Pfam" id="PF14083">
    <property type="entry name" value="PGDYG"/>
    <property type="match status" value="1"/>
</dbReference>
<evidence type="ECO:0000313" key="1">
    <source>
        <dbReference type="EMBL" id="PMS27658.1"/>
    </source>
</evidence>
<name>A0A2N7WE15_9BURK</name>
<dbReference type="Proteomes" id="UP000235347">
    <property type="component" value="Unassembled WGS sequence"/>
</dbReference>
<dbReference type="AlphaFoldDB" id="A0A2N7WE15"/>
<comment type="caution">
    <text evidence="1">The sequence shown here is derived from an EMBL/GenBank/DDBJ whole genome shotgun (WGS) entry which is preliminary data.</text>
</comment>
<sequence length="146" mass="15987">MIELKDIDLRDDPAAGRYVKDEVVLVEFAPAGGELMSLEGANRYDRGDALITGTGGARWVVERTRFDAKYVPAEATLTPGAPGRYRNRPAVVLAKRMDEPFSIARRAAGDVLTGVAGDWVLQYSPGDYGIVRADRFAQVYRAADPR</sequence>
<dbReference type="RefSeq" id="WP_102608308.1">
    <property type="nucleotide sequence ID" value="NZ_CADIKD010000004.1"/>
</dbReference>
<gene>
    <name evidence="1" type="ORF">C0Z19_03000</name>
</gene>
<protein>
    <recommendedName>
        <fullName evidence="3">PGDYG protein</fullName>
    </recommendedName>
</protein>
<dbReference type="EMBL" id="PNYB01000002">
    <property type="protein sequence ID" value="PMS27658.1"/>
    <property type="molecule type" value="Genomic_DNA"/>
</dbReference>
<dbReference type="InterPro" id="IPR025688">
    <property type="entry name" value="PGDYG_prot"/>
</dbReference>
<keyword evidence="2" id="KW-1185">Reference proteome</keyword>
<organism evidence="1 2">
    <name type="scientific">Trinickia soli</name>
    <dbReference type="NCBI Taxonomy" id="380675"/>
    <lineage>
        <taxon>Bacteria</taxon>
        <taxon>Pseudomonadati</taxon>
        <taxon>Pseudomonadota</taxon>
        <taxon>Betaproteobacteria</taxon>
        <taxon>Burkholderiales</taxon>
        <taxon>Burkholderiaceae</taxon>
        <taxon>Trinickia</taxon>
    </lineage>
</organism>
<evidence type="ECO:0008006" key="3">
    <source>
        <dbReference type="Google" id="ProtNLM"/>
    </source>
</evidence>
<proteinExistence type="predicted"/>
<evidence type="ECO:0000313" key="2">
    <source>
        <dbReference type="Proteomes" id="UP000235347"/>
    </source>
</evidence>
<reference evidence="1 2" key="1">
    <citation type="submission" date="2018-01" db="EMBL/GenBank/DDBJ databases">
        <title>Whole genome analyses suggest that Burkholderia sensu lato contains two further novel genera in the rhizoxinica-symbiotica group Mycetohabitans gen. nov., and Trinickia gen. nov.: implications for the evolution of diazotrophy and nodulation in the Burkholderiaceae.</title>
        <authorList>
            <person name="Estrada-de los Santos P."/>
            <person name="Palmer M."/>
            <person name="Chavez-Ramirez B."/>
            <person name="Beukes C."/>
            <person name="Steenkamp E.T."/>
            <person name="Hirsch A.M."/>
            <person name="Manyaka P."/>
            <person name="Maluk M."/>
            <person name="Lafos M."/>
            <person name="Crook M."/>
            <person name="Gross E."/>
            <person name="Simon M.F."/>
            <person name="Bueno dos Reis Junior F."/>
            <person name="Poole P.S."/>
            <person name="Venter S.N."/>
            <person name="James E.K."/>
        </authorList>
    </citation>
    <scope>NUCLEOTIDE SEQUENCE [LARGE SCALE GENOMIC DNA]</scope>
    <source>
        <strain evidence="1 2">GP25-8</strain>
    </source>
</reference>